<dbReference type="HOGENOM" id="CLU_559130_0_0_1"/>
<dbReference type="OrthoDB" id="3650944at2759"/>
<dbReference type="RefSeq" id="XP_007930100.1">
    <property type="nucleotide sequence ID" value="XM_007931909.1"/>
</dbReference>
<gene>
    <name evidence="2" type="ORF">MYCFIDRAFT_177976</name>
</gene>
<dbReference type="AlphaFoldDB" id="M2YNS0"/>
<feature type="region of interest" description="Disordered" evidence="1">
    <location>
        <begin position="181"/>
        <end position="226"/>
    </location>
</feature>
<dbReference type="Proteomes" id="UP000016932">
    <property type="component" value="Unassembled WGS sequence"/>
</dbReference>
<protein>
    <submittedName>
        <fullName evidence="2">Uncharacterized protein</fullName>
    </submittedName>
</protein>
<organism evidence="2 3">
    <name type="scientific">Pseudocercospora fijiensis (strain CIRAD86)</name>
    <name type="common">Black leaf streak disease fungus</name>
    <name type="synonym">Mycosphaerella fijiensis</name>
    <dbReference type="NCBI Taxonomy" id="383855"/>
    <lineage>
        <taxon>Eukaryota</taxon>
        <taxon>Fungi</taxon>
        <taxon>Dikarya</taxon>
        <taxon>Ascomycota</taxon>
        <taxon>Pezizomycotina</taxon>
        <taxon>Dothideomycetes</taxon>
        <taxon>Dothideomycetidae</taxon>
        <taxon>Mycosphaerellales</taxon>
        <taxon>Mycosphaerellaceae</taxon>
        <taxon>Pseudocercospora</taxon>
    </lineage>
</organism>
<reference evidence="2 3" key="1">
    <citation type="journal article" date="2012" name="PLoS Pathog.">
        <title>Diverse lifestyles and strategies of plant pathogenesis encoded in the genomes of eighteen Dothideomycetes fungi.</title>
        <authorList>
            <person name="Ohm R.A."/>
            <person name="Feau N."/>
            <person name="Henrissat B."/>
            <person name="Schoch C.L."/>
            <person name="Horwitz B.A."/>
            <person name="Barry K.W."/>
            <person name="Condon B.J."/>
            <person name="Copeland A.C."/>
            <person name="Dhillon B."/>
            <person name="Glaser F."/>
            <person name="Hesse C.N."/>
            <person name="Kosti I."/>
            <person name="LaButti K."/>
            <person name="Lindquist E.A."/>
            <person name="Lucas S."/>
            <person name="Salamov A.A."/>
            <person name="Bradshaw R.E."/>
            <person name="Ciuffetti L."/>
            <person name="Hamelin R.C."/>
            <person name="Kema G.H.J."/>
            <person name="Lawrence C."/>
            <person name="Scott J.A."/>
            <person name="Spatafora J.W."/>
            <person name="Turgeon B.G."/>
            <person name="de Wit P.J.G.M."/>
            <person name="Zhong S."/>
            <person name="Goodwin S.B."/>
            <person name="Grigoriev I.V."/>
        </authorList>
    </citation>
    <scope>NUCLEOTIDE SEQUENCE [LARGE SCALE GENOMIC DNA]</scope>
    <source>
        <strain evidence="2 3">CIRAD86</strain>
    </source>
</reference>
<evidence type="ECO:0000256" key="1">
    <source>
        <dbReference type="SAM" id="MobiDB-lite"/>
    </source>
</evidence>
<dbReference type="KEGG" id="pfj:MYCFIDRAFT_177976"/>
<feature type="region of interest" description="Disordered" evidence="1">
    <location>
        <begin position="42"/>
        <end position="61"/>
    </location>
</feature>
<evidence type="ECO:0000313" key="3">
    <source>
        <dbReference type="Proteomes" id="UP000016932"/>
    </source>
</evidence>
<proteinExistence type="predicted"/>
<dbReference type="GeneID" id="19333872"/>
<accession>M2YNS0</accession>
<dbReference type="VEuPathDB" id="FungiDB:MYCFIDRAFT_177976"/>
<evidence type="ECO:0000313" key="2">
    <source>
        <dbReference type="EMBL" id="EME79375.1"/>
    </source>
</evidence>
<feature type="region of interest" description="Disordered" evidence="1">
    <location>
        <begin position="263"/>
        <end position="290"/>
    </location>
</feature>
<sequence>MRSSVQPTPVDTPIFFASTRHSHISASRDLHVRSTGREVQPGLNDVHRMSSNTSDSWRSPFASPDPMSIDIDAASSMILSDMPILLSNKQERASHQAKSTQSISPLNQQASTRANEAPEAVLAPLVRTSVDEVHEAKQTELQQSLAMFVENPMQSNAEQSTTSAVEKDSYAIPLRRQISHKRAQGWPPPSTSHMETQTPIFRPGKHAPSSSLVASPVSASKQQSTLGRGIYPRAILESSANDSTHSKFGQRDSELITTSFQLGRESNDSPGMAIAPSQAPSRTSREAHGSRAGLTQIHHVPRAAPKLISAIILASEYPASQNLKSLLIIAEAENALHRTTIACRQVMTKRPAARSRPSTRNSDLGFEIDKEEIIKAIVNCWNDGRWNEADLCIKSTLKKMPVQAVPCTITRRLHHLRGVIPSLTGEWNEALTKFLSVLKTPLRDSAQLDAILMLFSVVALKLIYPTRLQSRARSSTVPTPTSSINAFR</sequence>
<keyword evidence="3" id="KW-1185">Reference proteome</keyword>
<feature type="compositionally biased region" description="Low complexity" evidence="1">
    <location>
        <begin position="207"/>
        <end position="220"/>
    </location>
</feature>
<name>M2YNS0_PSEFD</name>
<dbReference type="EMBL" id="KB446562">
    <property type="protein sequence ID" value="EME79375.1"/>
    <property type="molecule type" value="Genomic_DNA"/>
</dbReference>